<protein>
    <submittedName>
        <fullName evidence="1">Uncharacterized protein</fullName>
    </submittedName>
</protein>
<evidence type="ECO:0000313" key="1">
    <source>
        <dbReference type="EMBL" id="KAF5331073.1"/>
    </source>
</evidence>
<proteinExistence type="predicted"/>
<dbReference type="EMBL" id="JAACJJ010000001">
    <property type="protein sequence ID" value="KAF5331073.1"/>
    <property type="molecule type" value="Genomic_DNA"/>
</dbReference>
<name>A0A8H5BYY5_9AGAR</name>
<gene>
    <name evidence="1" type="ORF">D9619_005898</name>
</gene>
<comment type="caution">
    <text evidence="1">The sequence shown here is derived from an EMBL/GenBank/DDBJ whole genome shotgun (WGS) entry which is preliminary data.</text>
</comment>
<dbReference type="AlphaFoldDB" id="A0A8H5BYY5"/>
<reference evidence="1 2" key="1">
    <citation type="journal article" date="2020" name="ISME J.">
        <title>Uncovering the hidden diversity of litter-decomposition mechanisms in mushroom-forming fungi.</title>
        <authorList>
            <person name="Floudas D."/>
            <person name="Bentzer J."/>
            <person name="Ahren D."/>
            <person name="Johansson T."/>
            <person name="Persson P."/>
            <person name="Tunlid A."/>
        </authorList>
    </citation>
    <scope>NUCLEOTIDE SEQUENCE [LARGE SCALE GENOMIC DNA]</scope>
    <source>
        <strain evidence="1 2">CBS 101986</strain>
    </source>
</reference>
<dbReference type="OrthoDB" id="10250120at2759"/>
<evidence type="ECO:0000313" key="2">
    <source>
        <dbReference type="Proteomes" id="UP000567179"/>
    </source>
</evidence>
<dbReference type="Proteomes" id="UP000567179">
    <property type="component" value="Unassembled WGS sequence"/>
</dbReference>
<accession>A0A8H5BYY5</accession>
<keyword evidence="2" id="KW-1185">Reference proteome</keyword>
<organism evidence="1 2">
    <name type="scientific">Psilocybe cf. subviscida</name>
    <dbReference type="NCBI Taxonomy" id="2480587"/>
    <lineage>
        <taxon>Eukaryota</taxon>
        <taxon>Fungi</taxon>
        <taxon>Dikarya</taxon>
        <taxon>Basidiomycota</taxon>
        <taxon>Agaricomycotina</taxon>
        <taxon>Agaricomycetes</taxon>
        <taxon>Agaricomycetidae</taxon>
        <taxon>Agaricales</taxon>
        <taxon>Agaricineae</taxon>
        <taxon>Strophariaceae</taxon>
        <taxon>Psilocybe</taxon>
    </lineage>
</organism>
<sequence>MYVILPFVEKAADEVVRTLGAFIASPGDAPHTVDSFRQTFAGVFDGGEDEEYEGEERPSMRERDAVVLLKSLERDRGGLVVDKDVTKSVNKNAAPDERMITAIDHGILELKSAIRNLHMQVDLVQRKIDERTKKASAALQQKRKPVALSNLRARKRLEDLLNRRIGSLRTRDSTHITVKTAAGDVKIMKSYEPSTATLCGILAHPSLARSNVDRTLKALEGARQSERRRARGGQHGAYGR</sequence>